<evidence type="ECO:0000256" key="18">
    <source>
        <dbReference type="PROSITE-ProRule" id="PRU00175"/>
    </source>
</evidence>
<dbReference type="Pfam" id="PF21290">
    <property type="entry name" value="UBA_BIRC2-3"/>
    <property type="match status" value="1"/>
</dbReference>
<keyword evidence="12" id="KW-0833">Ubl conjugation pathway</keyword>
<dbReference type="SMART" id="SM00184">
    <property type="entry name" value="RING"/>
    <property type="match status" value="1"/>
</dbReference>
<dbReference type="PANTHER" id="PTHR10044">
    <property type="entry name" value="INHIBITOR OF APOPTOSIS"/>
    <property type="match status" value="1"/>
</dbReference>
<dbReference type="InterPro" id="IPR001841">
    <property type="entry name" value="Znf_RING"/>
</dbReference>
<dbReference type="GO" id="GO:0016055">
    <property type="term" value="P:Wnt signaling pathway"/>
    <property type="evidence" value="ECO:0007669"/>
    <property type="project" value="UniProtKB-KW"/>
</dbReference>
<dbReference type="SMART" id="SM00238">
    <property type="entry name" value="BIR"/>
    <property type="match status" value="3"/>
</dbReference>
<dbReference type="Gene3D" id="1.10.8.10">
    <property type="entry name" value="DNA helicase RuvA subunit, C-terminal domain"/>
    <property type="match status" value="1"/>
</dbReference>
<sequence>MDITTDCQQDLSNEMYRLGTFINFPSDVPISERTLARAGFIYAGVKDQVRCFSCGGMIENWQHGDSAVGKHRQLFPACEFINGSWLNSEQMPTTYAEGHQLLENGTPRYINRQLNNLSSPIDDAVRTKSIEDMSHLRPRNPDMCNEEDRMNTFSNWPSYGIVAPRELAKAGLYYTSNNDQVQCFSCGGLMQNWEPGDRAMLEHKRHYPMCSFVLGYDVGNIPHEQNSCTAGAIHPSSNNEPRANFSSFPRHPDKQTFDSRLETFRSSAGYFHNVEDFARAGFYSTGDGDSVKCFYCDGGLRNWESGDDIWEQHAKWFPGCDFLIHHKGQVFVNEVQLKKLFNSTTGVLPEDYLSKPEPEDRLMTTSAVQGALGMGFDRSLVKELVKKKFQAMGDNYTSVQALVADLLIAEKGGTQDVEQGDKPNKSISMEDQLKKLKEEKCCKVCWERDVSIAFVPCGHVATCKECSVAVSSCPICCVKIQEKVRIYMS</sequence>
<dbReference type="Pfam" id="PF00653">
    <property type="entry name" value="BIR"/>
    <property type="match status" value="3"/>
</dbReference>
<evidence type="ECO:0000256" key="11">
    <source>
        <dbReference type="ARBA" id="ARBA00022771"/>
    </source>
</evidence>
<evidence type="ECO:0000256" key="5">
    <source>
        <dbReference type="ARBA" id="ARBA00022490"/>
    </source>
</evidence>
<keyword evidence="11 18" id="KW-0863">Zinc-finger</keyword>
<dbReference type="InterPro" id="IPR013083">
    <property type="entry name" value="Znf_RING/FYVE/PHD"/>
</dbReference>
<comment type="subcellular location">
    <subcellularLocation>
        <location evidence="2">Cytoplasm</location>
    </subcellularLocation>
</comment>
<evidence type="ECO:0000256" key="1">
    <source>
        <dbReference type="ARBA" id="ARBA00000900"/>
    </source>
</evidence>
<evidence type="ECO:0000313" key="20">
    <source>
        <dbReference type="EMBL" id="AFO97484.1"/>
    </source>
</evidence>
<evidence type="ECO:0000256" key="4">
    <source>
        <dbReference type="ARBA" id="ARBA00012483"/>
    </source>
</evidence>
<evidence type="ECO:0000256" key="15">
    <source>
        <dbReference type="ARBA" id="ARBA00044214"/>
    </source>
</evidence>
<dbReference type="Gene3D" id="1.10.1170.10">
    <property type="entry name" value="Inhibitor Of Apoptosis Protein (2mihbC-IAP-1), Chain A"/>
    <property type="match status" value="3"/>
</dbReference>
<dbReference type="GO" id="GO:0005634">
    <property type="term" value="C:nucleus"/>
    <property type="evidence" value="ECO:0007669"/>
    <property type="project" value="TreeGrafter"/>
</dbReference>
<dbReference type="EC" id="2.3.2.27" evidence="4"/>
<evidence type="ECO:0000256" key="3">
    <source>
        <dbReference type="ARBA" id="ARBA00006672"/>
    </source>
</evidence>
<dbReference type="InterPro" id="IPR050784">
    <property type="entry name" value="IAP"/>
</dbReference>
<dbReference type="PROSITE" id="PS50089">
    <property type="entry name" value="ZF_RING_2"/>
    <property type="match status" value="1"/>
</dbReference>
<evidence type="ECO:0000256" key="7">
    <source>
        <dbReference type="ARBA" id="ARBA00022687"/>
    </source>
</evidence>
<keyword evidence="9" id="KW-0479">Metal-binding</keyword>
<dbReference type="GO" id="GO:0006915">
    <property type="term" value="P:apoptotic process"/>
    <property type="evidence" value="ECO:0007669"/>
    <property type="project" value="UniProtKB-KW"/>
</dbReference>
<dbReference type="PANTHER" id="PTHR10044:SF115">
    <property type="entry name" value="E3 UBIQUITIN-PROTEIN LIGASE XIAP"/>
    <property type="match status" value="1"/>
</dbReference>
<evidence type="ECO:0000256" key="17">
    <source>
        <dbReference type="ARBA" id="ARBA00044244"/>
    </source>
</evidence>
<reference evidence="20" key="1">
    <citation type="journal article" date="2014" name="Nature">
        <title>Elephant shark genome provides unique insights into gnathostome evolution.</title>
        <authorList>
            <consortium name="International Elephant Shark Genome Sequencing Consortium"/>
            <person name="Venkatesh B."/>
            <person name="Lee A.P."/>
            <person name="Ravi V."/>
            <person name="Maurya A.K."/>
            <person name="Lian M.M."/>
            <person name="Swann J.B."/>
            <person name="Ohta Y."/>
            <person name="Flajnik M.F."/>
            <person name="Sutoh Y."/>
            <person name="Kasahara M."/>
            <person name="Hoon S."/>
            <person name="Gangu V."/>
            <person name="Roy S.W."/>
            <person name="Irimia M."/>
            <person name="Korzh V."/>
            <person name="Kondrychyn I."/>
            <person name="Lim Z.W."/>
            <person name="Tay B.H."/>
            <person name="Tohari S."/>
            <person name="Kong K.W."/>
            <person name="Ho S."/>
            <person name="Lorente-Galdos B."/>
            <person name="Quilez J."/>
            <person name="Marques-Bonet T."/>
            <person name="Raney B.J."/>
            <person name="Ingham P.W."/>
            <person name="Tay A."/>
            <person name="Hillier L.W."/>
            <person name="Minx P."/>
            <person name="Boehm T."/>
            <person name="Wilson R.K."/>
            <person name="Brenner S."/>
            <person name="Warren W.C."/>
        </authorList>
    </citation>
    <scope>NUCLEOTIDE SEQUENCE</scope>
    <source>
        <tissue evidence="20">Spleen</tissue>
    </source>
</reference>
<keyword evidence="13" id="KW-0862">Zinc</keyword>
<dbReference type="CDD" id="cd00022">
    <property type="entry name" value="BIR"/>
    <property type="match status" value="3"/>
</dbReference>
<evidence type="ECO:0000259" key="19">
    <source>
        <dbReference type="PROSITE" id="PS50089"/>
    </source>
</evidence>
<dbReference type="InterPro" id="IPR048875">
    <property type="entry name" value="BIRC2-3-like_UBA"/>
</dbReference>
<name>V9KHU6_CALMI</name>
<dbReference type="EMBL" id="JW864967">
    <property type="protein sequence ID" value="AFO97484.1"/>
    <property type="molecule type" value="mRNA"/>
</dbReference>
<dbReference type="GO" id="GO:0031398">
    <property type="term" value="P:positive regulation of protein ubiquitination"/>
    <property type="evidence" value="ECO:0007669"/>
    <property type="project" value="TreeGrafter"/>
</dbReference>
<dbReference type="AlphaFoldDB" id="V9KHU6"/>
<dbReference type="GO" id="GO:0005737">
    <property type="term" value="C:cytoplasm"/>
    <property type="evidence" value="ECO:0007669"/>
    <property type="project" value="UniProtKB-SubCell"/>
</dbReference>
<dbReference type="FunFam" id="1.10.1170.10:FF:000002">
    <property type="entry name" value="Baculoviral IAP repeat containing 7"/>
    <property type="match status" value="1"/>
</dbReference>
<dbReference type="GO" id="GO:0061630">
    <property type="term" value="F:ubiquitin protein ligase activity"/>
    <property type="evidence" value="ECO:0007669"/>
    <property type="project" value="UniProtKB-EC"/>
</dbReference>
<keyword evidence="5" id="KW-0963">Cytoplasm</keyword>
<dbReference type="GO" id="GO:0008270">
    <property type="term" value="F:zinc ion binding"/>
    <property type="evidence" value="ECO:0007669"/>
    <property type="project" value="UniProtKB-KW"/>
</dbReference>
<evidence type="ECO:0000256" key="8">
    <source>
        <dbReference type="ARBA" id="ARBA00022703"/>
    </source>
</evidence>
<dbReference type="GO" id="GO:0043066">
    <property type="term" value="P:negative regulation of apoptotic process"/>
    <property type="evidence" value="ECO:0007669"/>
    <property type="project" value="TreeGrafter"/>
</dbReference>
<organism evidence="20">
    <name type="scientific">Callorhinchus milii</name>
    <name type="common">Ghost shark</name>
    <dbReference type="NCBI Taxonomy" id="7868"/>
    <lineage>
        <taxon>Eukaryota</taxon>
        <taxon>Metazoa</taxon>
        <taxon>Chordata</taxon>
        <taxon>Craniata</taxon>
        <taxon>Vertebrata</taxon>
        <taxon>Chondrichthyes</taxon>
        <taxon>Holocephali</taxon>
        <taxon>Chimaeriformes</taxon>
        <taxon>Callorhinchidae</taxon>
        <taxon>Callorhinchus</taxon>
    </lineage>
</organism>
<evidence type="ECO:0000256" key="13">
    <source>
        <dbReference type="ARBA" id="ARBA00022833"/>
    </source>
</evidence>
<evidence type="ECO:0000256" key="9">
    <source>
        <dbReference type="ARBA" id="ARBA00022723"/>
    </source>
</evidence>
<keyword evidence="10" id="KW-0677">Repeat</keyword>
<feature type="domain" description="RING-type" evidence="19">
    <location>
        <begin position="442"/>
        <end position="476"/>
    </location>
</feature>
<dbReference type="SUPFAM" id="SSF57924">
    <property type="entry name" value="Inhibitor of apoptosis (IAP) repeat"/>
    <property type="match status" value="3"/>
</dbReference>
<comment type="catalytic activity">
    <reaction evidence="1">
        <text>S-ubiquitinyl-[E2 ubiquitin-conjugating enzyme]-L-cysteine + [acceptor protein]-L-lysine = [E2 ubiquitin-conjugating enzyme]-L-cysteine + N(6)-ubiquitinyl-[acceptor protein]-L-lysine.</text>
        <dbReference type="EC" id="2.3.2.27"/>
    </reaction>
</comment>
<accession>V9KHU6</accession>
<dbReference type="Pfam" id="PF13920">
    <property type="entry name" value="zf-C3HC4_3"/>
    <property type="match status" value="1"/>
</dbReference>
<dbReference type="InterPro" id="IPR001370">
    <property type="entry name" value="BIR_rpt"/>
</dbReference>
<comment type="similarity">
    <text evidence="3">Belongs to the IAP family.</text>
</comment>
<evidence type="ECO:0000256" key="2">
    <source>
        <dbReference type="ARBA" id="ARBA00004496"/>
    </source>
</evidence>
<dbReference type="PROSITE" id="PS50143">
    <property type="entry name" value="BIR_REPEAT_2"/>
    <property type="match status" value="3"/>
</dbReference>
<evidence type="ECO:0000256" key="6">
    <source>
        <dbReference type="ARBA" id="ARBA00022679"/>
    </source>
</evidence>
<dbReference type="GO" id="GO:0090263">
    <property type="term" value="P:positive regulation of canonical Wnt signaling pathway"/>
    <property type="evidence" value="ECO:0007669"/>
    <property type="project" value="TreeGrafter"/>
</dbReference>
<keyword evidence="8" id="KW-0053">Apoptosis</keyword>
<protein>
    <recommendedName>
        <fullName evidence="14">E3 ubiquitin-protein ligase XIAP</fullName>
        <ecNumber evidence="4">2.3.2.27</ecNumber>
    </recommendedName>
    <alternativeName>
        <fullName evidence="15">Baculoviral IAP repeat-containing protein 4</fullName>
    </alternativeName>
    <alternativeName>
        <fullName evidence="17">RING-type E3 ubiquitin transferase XIAP</fullName>
    </alternativeName>
    <alternativeName>
        <fullName evidence="16">X-linked inhibitor of apoptosis protein</fullName>
    </alternativeName>
</protein>
<evidence type="ECO:0000256" key="10">
    <source>
        <dbReference type="ARBA" id="ARBA00022737"/>
    </source>
</evidence>
<proteinExistence type="evidence at transcript level"/>
<dbReference type="GO" id="GO:0051726">
    <property type="term" value="P:regulation of cell cycle"/>
    <property type="evidence" value="ECO:0007669"/>
    <property type="project" value="TreeGrafter"/>
</dbReference>
<keyword evidence="6" id="KW-0808">Transferase</keyword>
<evidence type="ECO:0000256" key="14">
    <source>
        <dbReference type="ARBA" id="ARBA00044089"/>
    </source>
</evidence>
<dbReference type="Gene3D" id="3.30.40.10">
    <property type="entry name" value="Zinc/RING finger domain, C3HC4 (zinc finger)"/>
    <property type="match status" value="1"/>
</dbReference>
<evidence type="ECO:0000256" key="16">
    <source>
        <dbReference type="ARBA" id="ARBA00044224"/>
    </source>
</evidence>
<dbReference type="GO" id="GO:0043027">
    <property type="term" value="F:cysteine-type endopeptidase inhibitor activity involved in apoptotic process"/>
    <property type="evidence" value="ECO:0007669"/>
    <property type="project" value="TreeGrafter"/>
</dbReference>
<keyword evidence="7" id="KW-0879">Wnt signaling pathway</keyword>
<dbReference type="PROSITE" id="PS01282">
    <property type="entry name" value="BIR_REPEAT_1"/>
    <property type="match status" value="2"/>
</dbReference>
<evidence type="ECO:0000256" key="12">
    <source>
        <dbReference type="ARBA" id="ARBA00022786"/>
    </source>
</evidence>